<protein>
    <submittedName>
        <fullName evidence="8">ABC transporter ATP-binding protein</fullName>
    </submittedName>
</protein>
<dbReference type="InterPro" id="IPR036640">
    <property type="entry name" value="ABC1_TM_sf"/>
</dbReference>
<evidence type="ECO:0000313" key="8">
    <source>
        <dbReference type="EMBL" id="MDQ7248451.1"/>
    </source>
</evidence>
<dbReference type="Gene3D" id="1.20.1560.10">
    <property type="entry name" value="ABC transporter type 1, transmembrane domain"/>
    <property type="match status" value="1"/>
</dbReference>
<proteinExistence type="predicted"/>
<gene>
    <name evidence="8" type="ORF">Q8A70_12275</name>
</gene>
<dbReference type="InterPro" id="IPR011527">
    <property type="entry name" value="ABC1_TM_dom"/>
</dbReference>
<feature type="domain" description="ABC transmembrane type-1" evidence="7">
    <location>
        <begin position="20"/>
        <end position="332"/>
    </location>
</feature>
<comment type="caution">
    <text evidence="8">The sequence shown here is derived from an EMBL/GenBank/DDBJ whole genome shotgun (WGS) entry which is preliminary data.</text>
</comment>
<dbReference type="PANTHER" id="PTHR43394">
    <property type="entry name" value="ATP-DEPENDENT PERMEASE MDL1, MITOCHONDRIAL"/>
    <property type="match status" value="1"/>
</dbReference>
<evidence type="ECO:0000256" key="4">
    <source>
        <dbReference type="ARBA" id="ARBA00023136"/>
    </source>
</evidence>
<evidence type="ECO:0000256" key="3">
    <source>
        <dbReference type="ARBA" id="ARBA00022989"/>
    </source>
</evidence>
<keyword evidence="8" id="KW-0067">ATP-binding</keyword>
<dbReference type="InterPro" id="IPR003439">
    <property type="entry name" value="ABC_transporter-like_ATP-bd"/>
</dbReference>
<dbReference type="Proteomes" id="UP001230156">
    <property type="component" value="Unassembled WGS sequence"/>
</dbReference>
<organism evidence="8 9">
    <name type="scientific">Dongia sedimenti</name>
    <dbReference type="NCBI Taxonomy" id="3064282"/>
    <lineage>
        <taxon>Bacteria</taxon>
        <taxon>Pseudomonadati</taxon>
        <taxon>Pseudomonadota</taxon>
        <taxon>Alphaproteobacteria</taxon>
        <taxon>Rhodospirillales</taxon>
        <taxon>Dongiaceae</taxon>
        <taxon>Dongia</taxon>
    </lineage>
</organism>
<dbReference type="Pfam" id="PF00664">
    <property type="entry name" value="ABC_membrane"/>
    <property type="match status" value="1"/>
</dbReference>
<keyword evidence="4 5" id="KW-0472">Membrane</keyword>
<evidence type="ECO:0000313" key="9">
    <source>
        <dbReference type="Proteomes" id="UP001230156"/>
    </source>
</evidence>
<evidence type="ECO:0000256" key="1">
    <source>
        <dbReference type="ARBA" id="ARBA00004651"/>
    </source>
</evidence>
<dbReference type="EMBL" id="JAUYVI010000004">
    <property type="protein sequence ID" value="MDQ7248451.1"/>
    <property type="molecule type" value="Genomic_DNA"/>
</dbReference>
<feature type="transmembrane region" description="Helical" evidence="5">
    <location>
        <begin position="185"/>
        <end position="211"/>
    </location>
</feature>
<evidence type="ECO:0000256" key="5">
    <source>
        <dbReference type="SAM" id="Phobius"/>
    </source>
</evidence>
<keyword evidence="9" id="KW-1185">Reference proteome</keyword>
<keyword evidence="8" id="KW-0547">Nucleotide-binding</keyword>
<evidence type="ECO:0000259" key="7">
    <source>
        <dbReference type="PROSITE" id="PS50929"/>
    </source>
</evidence>
<dbReference type="SUPFAM" id="SSF52540">
    <property type="entry name" value="P-loop containing nucleoside triphosphate hydrolases"/>
    <property type="match status" value="1"/>
</dbReference>
<reference evidence="9" key="1">
    <citation type="submission" date="2023-08" db="EMBL/GenBank/DDBJ databases">
        <title>Rhodospirillaceae gen. nov., a novel taxon isolated from the Yangtze River Yuezi River estuary sludge.</title>
        <authorList>
            <person name="Ruan L."/>
        </authorList>
    </citation>
    <scope>NUCLEOTIDE SEQUENCE [LARGE SCALE GENOMIC DNA]</scope>
    <source>
        <strain evidence="9">R-7</strain>
    </source>
</reference>
<feature type="transmembrane region" description="Helical" evidence="5">
    <location>
        <begin position="18"/>
        <end position="37"/>
    </location>
</feature>
<comment type="subcellular location">
    <subcellularLocation>
        <location evidence="1">Cell membrane</location>
        <topology evidence="1">Multi-pass membrane protein</topology>
    </subcellularLocation>
</comment>
<dbReference type="SUPFAM" id="SSF90123">
    <property type="entry name" value="ABC transporter transmembrane region"/>
    <property type="match status" value="1"/>
</dbReference>
<dbReference type="InterPro" id="IPR039421">
    <property type="entry name" value="Type_1_exporter"/>
</dbReference>
<evidence type="ECO:0000256" key="2">
    <source>
        <dbReference type="ARBA" id="ARBA00022692"/>
    </source>
</evidence>
<accession>A0ABU0YL53</accession>
<keyword evidence="3 5" id="KW-1133">Transmembrane helix</keyword>
<dbReference type="GO" id="GO:0005524">
    <property type="term" value="F:ATP binding"/>
    <property type="evidence" value="ECO:0007669"/>
    <property type="project" value="UniProtKB-KW"/>
</dbReference>
<dbReference type="PANTHER" id="PTHR43394:SF1">
    <property type="entry name" value="ATP-BINDING CASSETTE SUB-FAMILY B MEMBER 10, MITOCHONDRIAL"/>
    <property type="match status" value="1"/>
</dbReference>
<keyword evidence="2 5" id="KW-0812">Transmembrane</keyword>
<dbReference type="InterPro" id="IPR027417">
    <property type="entry name" value="P-loop_NTPase"/>
</dbReference>
<dbReference type="CDD" id="cd07346">
    <property type="entry name" value="ABC_6TM_exporters"/>
    <property type="match status" value="1"/>
</dbReference>
<evidence type="ECO:0000259" key="6">
    <source>
        <dbReference type="PROSITE" id="PS50893"/>
    </source>
</evidence>
<dbReference type="Gene3D" id="3.40.50.300">
    <property type="entry name" value="P-loop containing nucleotide triphosphate hydrolases"/>
    <property type="match status" value="2"/>
</dbReference>
<feature type="transmembrane region" description="Helical" evidence="5">
    <location>
        <begin position="282"/>
        <end position="304"/>
    </location>
</feature>
<feature type="domain" description="ABC transporter" evidence="6">
    <location>
        <begin position="375"/>
        <end position="906"/>
    </location>
</feature>
<sequence>MERNLFKYIWRHSWREQVYILAIVLLLQVFYFISLDLPKRIVNDGIRGDAFKNGEVRVETLPFMQMSFGPYPSIGMPQVTLFNGIPLDQMQYLFALCFSYLFFVVLNGWMKQWVNTEKGRLGERMLRRLRFELYDRILKFPLSHFRKVKQAEIATMIKDEVEPLGGFIGDAFIQPAMLAGQALTALYFIFLQNFWLGGLTFGILAVQMAVIPKLRVKVRLLARERQITARALAGRIAESVDGAIEIHTNDTSNYERADIVDRLGKIFLIRFELYKRKFFVKYLNNMLAATTPFLFYLIGGYLALNGKFDTGSLLAAINAYKDLPDPIKQLIDWDQQRQDVQVKYDQVMEQFNPDGMLSPELQSLEGIQDVDPAPLAASNLAFTDESGARLVEDVSLEIGPDAHIAVIGTGASGKEYLGLLLGRLARPVAGQLRYGDHDLLQLPESVTGRRFAYVGEESYLFPLSLRENLVYGLKHRPVEPARYEGELQRHYERRIREAVRSGNPPLDNGANWLDLEGAGVASPAELDGRVVGLLKDVGFDEDVYQFGLRGRLDPVRDEDIAAEFLEARRSLRERLQRPDVAALVDPFDPARYNKNMTVAENLLFGTPVGPELAPDNLANNEFMRTTMRGLGLGDDLVNMGRKIAETMVEIFADLPAGHPFFEQYSFISFDDLPMYRELMQRTGKLGTEAIQREDRFRFVRLTFPYIEARHRLDLIDAEMEEKLLQARRAFAENLPESLRSSIEFYDPEVYNSQASVQDNILFGRLVYGQAQAGQKLGRVIAEVIDAMKLRPRVIEVGLDYNVGPSGKRLSTAQRQRASLVRALVKRPRLLILNNSLAVFDDSTQRRLAERINKIMEGGALVLITDNLALARLFDRVIIMKEGRVIEQGEVRELDRDGSRFRELVGTVAAAAE</sequence>
<name>A0ABU0YL53_9PROT</name>
<feature type="transmembrane region" description="Helical" evidence="5">
    <location>
        <begin position="92"/>
        <end position="110"/>
    </location>
</feature>
<dbReference type="RefSeq" id="WP_379955931.1">
    <property type="nucleotide sequence ID" value="NZ_JAUYVI010000004.1"/>
</dbReference>
<dbReference type="PROSITE" id="PS50893">
    <property type="entry name" value="ABC_TRANSPORTER_2"/>
    <property type="match status" value="1"/>
</dbReference>
<dbReference type="PROSITE" id="PS50929">
    <property type="entry name" value="ABC_TM1F"/>
    <property type="match status" value="1"/>
</dbReference>